<accession>A0ABZ3FUZ2</accession>
<keyword evidence="4 6" id="KW-1133">Transmembrane helix</keyword>
<dbReference type="InterPro" id="IPR022791">
    <property type="entry name" value="L-PG_synthase/AglD"/>
</dbReference>
<sequence>MRPAIGAALLVAVVVMLGPETVLTGVRSLDAPTLLIGAALAAWSTAFASWRWVTIARACGLSLNFRDALVSYYRSQLLNSTLPGGVLGDVDRAAWQARHQRDIPRGAGAVAVERTVGQTVLLLGAAVVMVLWGSGAGFSPAVLTGLAVACVAFAGLTVVVGWRTQVLARGRTSIGFFVRIVTASALAIMGYVGTFLLAAHAVGVTAPATELLPLAVLVIAGSAIPVNFAGWGPREGVAAWAFATAGLGAELGLSVSVAYGLISLVAVLPGLIPIALGRRPVEHPMDTKEIPMA</sequence>
<proteinExistence type="predicted"/>
<keyword evidence="5 6" id="KW-0472">Membrane</keyword>
<keyword evidence="2" id="KW-1003">Cell membrane</keyword>
<feature type="transmembrane region" description="Helical" evidence="6">
    <location>
        <begin position="211"/>
        <end position="230"/>
    </location>
</feature>
<dbReference type="Proteomes" id="UP001442841">
    <property type="component" value="Chromosome"/>
</dbReference>
<evidence type="ECO:0000256" key="1">
    <source>
        <dbReference type="ARBA" id="ARBA00004651"/>
    </source>
</evidence>
<feature type="transmembrane region" description="Helical" evidence="6">
    <location>
        <begin position="34"/>
        <end position="53"/>
    </location>
</feature>
<keyword evidence="8" id="KW-1185">Reference proteome</keyword>
<feature type="transmembrane region" description="Helical" evidence="6">
    <location>
        <begin position="115"/>
        <end position="135"/>
    </location>
</feature>
<protein>
    <submittedName>
        <fullName evidence="7">Lysylphosphatidylglycerol synthase transmembrane domain-containing protein</fullName>
    </submittedName>
</protein>
<keyword evidence="3 6" id="KW-0812">Transmembrane</keyword>
<evidence type="ECO:0000313" key="7">
    <source>
        <dbReference type="EMBL" id="XAN08904.1"/>
    </source>
</evidence>
<evidence type="ECO:0000256" key="2">
    <source>
        <dbReference type="ARBA" id="ARBA00022475"/>
    </source>
</evidence>
<reference evidence="7 8" key="1">
    <citation type="submission" date="2024-04" db="EMBL/GenBank/DDBJ databases">
        <title>Isolation of an actinomycete strain from pig manure.</title>
        <authorList>
            <person name="Gong T."/>
            <person name="Yu Z."/>
            <person name="An M."/>
            <person name="Wei C."/>
            <person name="Yang W."/>
            <person name="Liu L."/>
        </authorList>
    </citation>
    <scope>NUCLEOTIDE SEQUENCE [LARGE SCALE GENOMIC DNA]</scope>
    <source>
        <strain evidence="7 8">ZF39</strain>
    </source>
</reference>
<dbReference type="EMBL" id="CP154795">
    <property type="protein sequence ID" value="XAN08904.1"/>
    <property type="molecule type" value="Genomic_DNA"/>
</dbReference>
<evidence type="ECO:0000256" key="6">
    <source>
        <dbReference type="SAM" id="Phobius"/>
    </source>
</evidence>
<feature type="transmembrane region" description="Helical" evidence="6">
    <location>
        <begin position="141"/>
        <end position="162"/>
    </location>
</feature>
<dbReference type="PANTHER" id="PTHR40277">
    <property type="entry name" value="BLL5419 PROTEIN"/>
    <property type="match status" value="1"/>
</dbReference>
<evidence type="ECO:0000256" key="4">
    <source>
        <dbReference type="ARBA" id="ARBA00022989"/>
    </source>
</evidence>
<comment type="subcellular location">
    <subcellularLocation>
        <location evidence="1">Cell membrane</location>
        <topology evidence="1">Multi-pass membrane protein</topology>
    </subcellularLocation>
</comment>
<feature type="transmembrane region" description="Helical" evidence="6">
    <location>
        <begin position="174"/>
        <end position="199"/>
    </location>
</feature>
<name>A0ABZ3FUZ2_9ACTN</name>
<evidence type="ECO:0000256" key="3">
    <source>
        <dbReference type="ARBA" id="ARBA00022692"/>
    </source>
</evidence>
<dbReference type="Pfam" id="PF03706">
    <property type="entry name" value="LPG_synthase_TM"/>
    <property type="match status" value="1"/>
</dbReference>
<organism evidence="7 8">
    <name type="scientific">Ammonicoccus fulvus</name>
    <dbReference type="NCBI Taxonomy" id="3138240"/>
    <lineage>
        <taxon>Bacteria</taxon>
        <taxon>Bacillati</taxon>
        <taxon>Actinomycetota</taxon>
        <taxon>Actinomycetes</taxon>
        <taxon>Propionibacteriales</taxon>
        <taxon>Propionibacteriaceae</taxon>
        <taxon>Ammonicoccus</taxon>
    </lineage>
</organism>
<gene>
    <name evidence="7" type="ORF">AADG42_16845</name>
</gene>
<evidence type="ECO:0000313" key="8">
    <source>
        <dbReference type="Proteomes" id="UP001442841"/>
    </source>
</evidence>
<dbReference type="RefSeq" id="WP_425310336.1">
    <property type="nucleotide sequence ID" value="NZ_CP154795.1"/>
</dbReference>
<feature type="transmembrane region" description="Helical" evidence="6">
    <location>
        <begin position="259"/>
        <end position="276"/>
    </location>
</feature>
<dbReference type="PANTHER" id="PTHR40277:SF1">
    <property type="entry name" value="BLL5419 PROTEIN"/>
    <property type="match status" value="1"/>
</dbReference>
<evidence type="ECO:0000256" key="5">
    <source>
        <dbReference type="ARBA" id="ARBA00023136"/>
    </source>
</evidence>